<protein>
    <recommendedName>
        <fullName evidence="5">Beta-sarcoglycan</fullName>
    </recommendedName>
</protein>
<dbReference type="GO" id="GO:0016012">
    <property type="term" value="C:sarcoglycan complex"/>
    <property type="evidence" value="ECO:0007669"/>
    <property type="project" value="InterPro"/>
</dbReference>
<dbReference type="EMBL" id="KE524842">
    <property type="protein sequence ID" value="KFB37420.1"/>
    <property type="molecule type" value="Genomic_DNA"/>
</dbReference>
<evidence type="ECO:0000256" key="14">
    <source>
        <dbReference type="ARBA" id="ARBA00023212"/>
    </source>
</evidence>
<dbReference type="EnsemblMetazoa" id="ASIC004552-RA">
    <property type="protein sequence ID" value="ASIC004552-PA"/>
    <property type="gene ID" value="ASIC004552"/>
</dbReference>
<dbReference type="GO" id="GO:0042383">
    <property type="term" value="C:sarcolemma"/>
    <property type="evidence" value="ECO:0007669"/>
    <property type="project" value="UniProtKB-SubCell"/>
</dbReference>
<evidence type="ECO:0000313" key="18">
    <source>
        <dbReference type="EnsemblMetazoa" id="ASIC004552-PA"/>
    </source>
</evidence>
<comment type="subcellular location">
    <subcellularLocation>
        <location evidence="3">Cell membrane</location>
        <location evidence="3">Sarcolemma</location>
        <topology evidence="3">Single-pass type II membrane protein</topology>
    </subcellularLocation>
    <subcellularLocation>
        <location evidence="2">Cytoplasm</location>
        <location evidence="2">Cytoskeleton</location>
    </subcellularLocation>
</comment>
<dbReference type="STRING" id="74873.A0A084VHH6"/>
<evidence type="ECO:0000256" key="1">
    <source>
        <dbReference type="ARBA" id="ARBA00002860"/>
    </source>
</evidence>
<keyword evidence="11 16" id="KW-0472">Membrane</keyword>
<keyword evidence="12" id="KW-1015">Disulfide bond</keyword>
<dbReference type="GO" id="GO:0005856">
    <property type="term" value="C:cytoskeleton"/>
    <property type="evidence" value="ECO:0007669"/>
    <property type="project" value="UniProtKB-SubCell"/>
</dbReference>
<evidence type="ECO:0000256" key="2">
    <source>
        <dbReference type="ARBA" id="ARBA00004245"/>
    </source>
</evidence>
<dbReference type="AlphaFoldDB" id="A0A084VHH6"/>
<evidence type="ECO:0000256" key="8">
    <source>
        <dbReference type="ARBA" id="ARBA00022692"/>
    </source>
</evidence>
<dbReference type="VEuPathDB" id="VectorBase:ASIS005910"/>
<evidence type="ECO:0000256" key="5">
    <source>
        <dbReference type="ARBA" id="ARBA00015329"/>
    </source>
</evidence>
<evidence type="ECO:0000256" key="7">
    <source>
        <dbReference type="ARBA" id="ARBA00022490"/>
    </source>
</evidence>
<evidence type="ECO:0000256" key="15">
    <source>
        <dbReference type="ARBA" id="ARBA00026041"/>
    </source>
</evidence>
<gene>
    <name evidence="17" type="ORF">ZHAS_00004552</name>
</gene>
<evidence type="ECO:0000256" key="11">
    <source>
        <dbReference type="ARBA" id="ARBA00023136"/>
    </source>
</evidence>
<feature type="transmembrane region" description="Helical" evidence="16">
    <location>
        <begin position="22"/>
        <end position="43"/>
    </location>
</feature>
<evidence type="ECO:0000256" key="13">
    <source>
        <dbReference type="ARBA" id="ARBA00023180"/>
    </source>
</evidence>
<keyword evidence="7" id="KW-0963">Cytoplasm</keyword>
<name>A0A084VHH6_ANOSI</name>
<dbReference type="PANTHER" id="PTHR21142">
    <property type="entry name" value="SARCOGLYCANS"/>
    <property type="match status" value="1"/>
</dbReference>
<dbReference type="Proteomes" id="UP000030765">
    <property type="component" value="Unassembled WGS sequence"/>
</dbReference>
<keyword evidence="9" id="KW-0735">Signal-anchor</keyword>
<comment type="subunit">
    <text evidence="15">Cross-link to form 2 major subcomplexes: one consisting of SGCB, SGCD and SGCG and the other consisting of SGCB and SGCD. The association between SGCB and SGCG is particularly strong while SGCA is loosely associated with the other sarcoglycans.</text>
</comment>
<dbReference type="OrthoDB" id="5843723at2759"/>
<evidence type="ECO:0000313" key="17">
    <source>
        <dbReference type="EMBL" id="KFB37420.1"/>
    </source>
</evidence>
<keyword evidence="13" id="KW-0325">Glycoprotein</keyword>
<reference evidence="17 19" key="1">
    <citation type="journal article" date="2014" name="BMC Genomics">
        <title>Genome sequence of Anopheles sinensis provides insight into genetics basis of mosquito competence for malaria parasites.</title>
        <authorList>
            <person name="Zhou D."/>
            <person name="Zhang D."/>
            <person name="Ding G."/>
            <person name="Shi L."/>
            <person name="Hou Q."/>
            <person name="Ye Y."/>
            <person name="Xu Y."/>
            <person name="Zhou H."/>
            <person name="Xiong C."/>
            <person name="Li S."/>
            <person name="Yu J."/>
            <person name="Hong S."/>
            <person name="Yu X."/>
            <person name="Zou P."/>
            <person name="Chen C."/>
            <person name="Chang X."/>
            <person name="Wang W."/>
            <person name="Lv Y."/>
            <person name="Sun Y."/>
            <person name="Ma L."/>
            <person name="Shen B."/>
            <person name="Zhu C."/>
        </authorList>
    </citation>
    <scope>NUCLEOTIDE SEQUENCE [LARGE SCALE GENOMIC DNA]</scope>
</reference>
<evidence type="ECO:0000256" key="3">
    <source>
        <dbReference type="ARBA" id="ARBA00004274"/>
    </source>
</evidence>
<dbReference type="OMA" id="KGVQGME"/>
<keyword evidence="19" id="KW-1185">Reference proteome</keyword>
<sequence>MRQIEQKYDLSKCHMYDEKSSFAFWIVMVLFFCLAIGNLALTLSMMNILKIYRGMESIELIQDADTIKFYGDIDFDRVYKKDGLLESFYEDPLEVTGDAGSVSINLVNRNGHSHNKIQLSGNNSVLKGVNHFDVKDTVTGRQIFGITNPHFTMPQGPQVLNAKLINAARIASPVDEKLSLLTQKKLTLKGTEGIRMEAREVSWTADQTIFLKSDNGSTMLIGKNGVSINLKHIPVANSDHGVRTGSNQYKLCVCYPQGRIFRIAVPKSHISRLNCANFSSKDDPCA</sequence>
<evidence type="ECO:0000256" key="10">
    <source>
        <dbReference type="ARBA" id="ARBA00022989"/>
    </source>
</evidence>
<comment type="similarity">
    <text evidence="4">Belongs to the sarcoglycan beta/delta/gamma/zeta family.</text>
</comment>
<dbReference type="GO" id="GO:0007517">
    <property type="term" value="P:muscle organ development"/>
    <property type="evidence" value="ECO:0007669"/>
    <property type="project" value="InterPro"/>
</dbReference>
<evidence type="ECO:0000256" key="6">
    <source>
        <dbReference type="ARBA" id="ARBA00022475"/>
    </source>
</evidence>
<keyword evidence="8 16" id="KW-0812">Transmembrane</keyword>
<dbReference type="VEuPathDB" id="VectorBase:ASIC004552"/>
<evidence type="ECO:0000256" key="16">
    <source>
        <dbReference type="SAM" id="Phobius"/>
    </source>
</evidence>
<organism evidence="18 19">
    <name type="scientific">Anopheles sinensis</name>
    <name type="common">Mosquito</name>
    <dbReference type="NCBI Taxonomy" id="74873"/>
    <lineage>
        <taxon>Eukaryota</taxon>
        <taxon>Metazoa</taxon>
        <taxon>Ecdysozoa</taxon>
        <taxon>Arthropoda</taxon>
        <taxon>Hexapoda</taxon>
        <taxon>Insecta</taxon>
        <taxon>Pterygota</taxon>
        <taxon>Neoptera</taxon>
        <taxon>Endopterygota</taxon>
        <taxon>Diptera</taxon>
        <taxon>Nematocera</taxon>
        <taxon>Culicoidea</taxon>
        <taxon>Culicidae</taxon>
        <taxon>Anophelinae</taxon>
        <taxon>Anopheles</taxon>
    </lineage>
</organism>
<proteinExistence type="inferred from homology"/>
<dbReference type="EMBL" id="ATLV01013171">
    <property type="status" value="NOT_ANNOTATED_CDS"/>
    <property type="molecule type" value="Genomic_DNA"/>
</dbReference>
<evidence type="ECO:0000256" key="4">
    <source>
        <dbReference type="ARBA" id="ARBA00007574"/>
    </source>
</evidence>
<dbReference type="InterPro" id="IPR027659">
    <property type="entry name" value="Sgcb"/>
</dbReference>
<keyword evidence="14" id="KW-0206">Cytoskeleton</keyword>
<keyword evidence="6" id="KW-1003">Cell membrane</keyword>
<dbReference type="Pfam" id="PF04790">
    <property type="entry name" value="Sarcoglycan_1"/>
    <property type="match status" value="1"/>
</dbReference>
<dbReference type="PANTHER" id="PTHR21142:SF2">
    <property type="entry name" value="BETA-SARCOGLYCAN"/>
    <property type="match status" value="1"/>
</dbReference>
<evidence type="ECO:0000256" key="9">
    <source>
        <dbReference type="ARBA" id="ARBA00022968"/>
    </source>
</evidence>
<reference evidence="18" key="2">
    <citation type="submission" date="2020-05" db="UniProtKB">
        <authorList>
            <consortium name="EnsemblMetazoa"/>
        </authorList>
    </citation>
    <scope>IDENTIFICATION</scope>
</reference>
<keyword evidence="10 16" id="KW-1133">Transmembrane helix</keyword>
<comment type="function">
    <text evidence="1">Component of the sarcoglycan complex, a subcomplex of the dystrophin-glycoprotein complex which forms a link between the F-actin cytoskeleton and the extracellular matrix.</text>
</comment>
<accession>A0A084VHH6</accession>
<evidence type="ECO:0000313" key="19">
    <source>
        <dbReference type="Proteomes" id="UP000030765"/>
    </source>
</evidence>
<evidence type="ECO:0000256" key="12">
    <source>
        <dbReference type="ARBA" id="ARBA00023157"/>
    </source>
</evidence>
<dbReference type="InterPro" id="IPR006875">
    <property type="entry name" value="Sarcoglycan"/>
</dbReference>